<feature type="region of interest" description="Disordered" evidence="1">
    <location>
        <begin position="150"/>
        <end position="185"/>
    </location>
</feature>
<reference evidence="2 3" key="1">
    <citation type="journal article" date="2015" name="Int. J. Syst. Evol. Microbiol.">
        <title>Amycolatopsis rhabdoformis sp. nov., an actinomycete isolated from a tropical forest soil.</title>
        <authorList>
            <person name="Souza W.R."/>
            <person name="Silva R.E."/>
            <person name="Goodfellow M."/>
            <person name="Busarakam K."/>
            <person name="Figueiro F.S."/>
            <person name="Ferreira D."/>
            <person name="Rodrigues-Filho E."/>
            <person name="Moraes L.A.B."/>
            <person name="Zucchi T.D."/>
        </authorList>
    </citation>
    <scope>NUCLEOTIDE SEQUENCE [LARGE SCALE GENOMIC DNA]</scope>
    <source>
        <strain evidence="2 3">NCIMB 14900</strain>
    </source>
</reference>
<feature type="compositionally biased region" description="Low complexity" evidence="1">
    <location>
        <begin position="173"/>
        <end position="184"/>
    </location>
</feature>
<dbReference type="PANTHER" id="PTHR38588:SF1">
    <property type="entry name" value="BLL0334 PROTEIN"/>
    <property type="match status" value="1"/>
</dbReference>
<dbReference type="Pfam" id="PF06240">
    <property type="entry name" value="COXG"/>
    <property type="match status" value="1"/>
</dbReference>
<sequence>MKLGSSFVVPADHKRVFAHFLDPDTMRVAIPGAAELVREDETHYRGKLVNEIAHVKFSAGFSAEITQLTEPEEVKALLKGEDNKLGSSIKIDARLGVQPDGASSSKVDYSLDVAIWGKIGRMGESIVRRRSQEVEREFVASFAEICAAGPPGPDNPGLKSVLAKREAPKKKAAAPAGGASSDAAPVRESWWKRLLAKLFGGKK</sequence>
<dbReference type="PANTHER" id="PTHR38588">
    <property type="entry name" value="BLL0334 PROTEIN"/>
    <property type="match status" value="1"/>
</dbReference>
<name>A0ABZ1I3M7_9PSEU</name>
<dbReference type="EMBL" id="CP142149">
    <property type="protein sequence ID" value="WSE28779.1"/>
    <property type="molecule type" value="Genomic_DNA"/>
</dbReference>
<organism evidence="2 3">
    <name type="scientific">Amycolatopsis rhabdoformis</name>
    <dbReference type="NCBI Taxonomy" id="1448059"/>
    <lineage>
        <taxon>Bacteria</taxon>
        <taxon>Bacillati</taxon>
        <taxon>Actinomycetota</taxon>
        <taxon>Actinomycetes</taxon>
        <taxon>Pseudonocardiales</taxon>
        <taxon>Pseudonocardiaceae</taxon>
        <taxon>Amycolatopsis</taxon>
    </lineage>
</organism>
<dbReference type="SUPFAM" id="SSF55961">
    <property type="entry name" value="Bet v1-like"/>
    <property type="match status" value="1"/>
</dbReference>
<dbReference type="Proteomes" id="UP001330812">
    <property type="component" value="Chromosome"/>
</dbReference>
<dbReference type="InterPro" id="IPR023393">
    <property type="entry name" value="START-like_dom_sf"/>
</dbReference>
<evidence type="ECO:0000256" key="1">
    <source>
        <dbReference type="SAM" id="MobiDB-lite"/>
    </source>
</evidence>
<evidence type="ECO:0000313" key="3">
    <source>
        <dbReference type="Proteomes" id="UP001330812"/>
    </source>
</evidence>
<keyword evidence="3" id="KW-1185">Reference proteome</keyword>
<dbReference type="RefSeq" id="WP_326567777.1">
    <property type="nucleotide sequence ID" value="NZ_CP142149.1"/>
</dbReference>
<evidence type="ECO:0000313" key="2">
    <source>
        <dbReference type="EMBL" id="WSE28779.1"/>
    </source>
</evidence>
<gene>
    <name evidence="2" type="ORF">VSH64_39080</name>
</gene>
<dbReference type="InterPro" id="IPR010419">
    <property type="entry name" value="CO_DH_gsu"/>
</dbReference>
<proteinExistence type="predicted"/>
<dbReference type="Gene3D" id="3.30.530.20">
    <property type="match status" value="1"/>
</dbReference>
<accession>A0ABZ1I3M7</accession>
<protein>
    <submittedName>
        <fullName evidence="2">SRPBCC domain-containing protein</fullName>
    </submittedName>
</protein>